<dbReference type="PATRIC" id="fig|1299334.3.peg.4369"/>
<dbReference type="AlphaFoldDB" id="X8BGL1"/>
<evidence type="ECO:0008006" key="2">
    <source>
        <dbReference type="Google" id="ProtNLM"/>
    </source>
</evidence>
<proteinExistence type="predicted"/>
<accession>X8BGL1</accession>
<organism evidence="1">
    <name type="scientific">Mycobacterium xenopi 4042</name>
    <dbReference type="NCBI Taxonomy" id="1299334"/>
    <lineage>
        <taxon>Bacteria</taxon>
        <taxon>Bacillati</taxon>
        <taxon>Actinomycetota</taxon>
        <taxon>Actinomycetes</taxon>
        <taxon>Mycobacteriales</taxon>
        <taxon>Mycobacteriaceae</taxon>
        <taxon>Mycobacterium</taxon>
    </lineage>
</organism>
<reference evidence="1" key="1">
    <citation type="submission" date="2014-01" db="EMBL/GenBank/DDBJ databases">
        <authorList>
            <person name="Brown-Elliot B."/>
            <person name="Wallace R."/>
            <person name="Lenaerts A."/>
            <person name="Ordway D."/>
            <person name="DeGroote M.A."/>
            <person name="Parker T."/>
            <person name="Sizemore C."/>
            <person name="Tallon L.J."/>
            <person name="Sadzewicz L.K."/>
            <person name="Sengamalay N."/>
            <person name="Fraser C.M."/>
            <person name="Hine E."/>
            <person name="Shefchek K.A."/>
            <person name="Das S.P."/>
            <person name="Tettelin H."/>
        </authorList>
    </citation>
    <scope>NUCLEOTIDE SEQUENCE [LARGE SCALE GENOMIC DNA]</scope>
    <source>
        <strain evidence="1">4042</strain>
    </source>
</reference>
<name>X8BGL1_MYCXE</name>
<gene>
    <name evidence="1" type="ORF">I553_6208</name>
</gene>
<comment type="caution">
    <text evidence="1">The sequence shown here is derived from an EMBL/GenBank/DDBJ whole genome shotgun (WGS) entry which is preliminary data.</text>
</comment>
<sequence>MITVPPGTTHQTAAQPAHTLLTVSAETLPQVLTLKAPRSATRDVR</sequence>
<dbReference type="EMBL" id="JAOB01000042">
    <property type="protein sequence ID" value="EUA42348.1"/>
    <property type="molecule type" value="Genomic_DNA"/>
</dbReference>
<protein>
    <recommendedName>
        <fullName evidence="2">Cupin domain protein</fullName>
    </recommendedName>
</protein>
<evidence type="ECO:0000313" key="1">
    <source>
        <dbReference type="EMBL" id="EUA42348.1"/>
    </source>
</evidence>